<dbReference type="PANTHER" id="PTHR30579">
    <property type="entry name" value="TRANSCRIPTIONAL REGULATOR"/>
    <property type="match status" value="1"/>
</dbReference>
<sequence>MDITLAKTFIEVVRCGSFVAAAEQLHVTQTTVTARIQSLEGLLGCALFVRSRHGAAMTANGERFLGHAAKLLQAWEAARRDLPLPDGHDTLFSFGGEVSLCNPMLFTWAARLREHAPSQAIRVEAGEGDALQLKVANGELDAALVYQPVYRPGIQVEQLLEEKLVQVGATQHPEPYVYVDWGPEFRHQHDIALPHLAKAALHFNLGPLALQYLLQFGGRGYFRTRVVDRYIASGQLQHVADAPEFSYPVYLVYSRENRSAFLEGALDILRTTRAEDIDWSQRWEH</sequence>
<reference evidence="6 7" key="1">
    <citation type="submission" date="2020-02" db="EMBL/GenBank/DDBJ databases">
        <title>Nitrogenibacter mangrovi gen. nov., sp. nov. isolated from mangrove sediment, a denitrifying betaproteobacterium.</title>
        <authorList>
            <person name="Liao H."/>
            <person name="Tian Y."/>
        </authorList>
    </citation>
    <scope>NUCLEOTIDE SEQUENCE [LARGE SCALE GENOMIC DNA]</scope>
    <source>
        <strain evidence="6 7">M9-3-2</strain>
    </source>
</reference>
<keyword evidence="2" id="KW-0805">Transcription regulation</keyword>
<evidence type="ECO:0000256" key="1">
    <source>
        <dbReference type="ARBA" id="ARBA00009437"/>
    </source>
</evidence>
<keyword evidence="7" id="KW-1185">Reference proteome</keyword>
<evidence type="ECO:0000256" key="4">
    <source>
        <dbReference type="ARBA" id="ARBA00023163"/>
    </source>
</evidence>
<dbReference type="PRINTS" id="PR00039">
    <property type="entry name" value="HTHLYSR"/>
</dbReference>
<dbReference type="RefSeq" id="WP_173764837.1">
    <property type="nucleotide sequence ID" value="NZ_CP048836.1"/>
</dbReference>
<keyword evidence="4" id="KW-0804">Transcription</keyword>
<dbReference type="InterPro" id="IPR050176">
    <property type="entry name" value="LTTR"/>
</dbReference>
<dbReference type="Gene3D" id="3.40.190.10">
    <property type="entry name" value="Periplasmic binding protein-like II"/>
    <property type="match status" value="2"/>
</dbReference>
<evidence type="ECO:0000256" key="2">
    <source>
        <dbReference type="ARBA" id="ARBA00023015"/>
    </source>
</evidence>
<evidence type="ECO:0000313" key="7">
    <source>
        <dbReference type="Proteomes" id="UP000501991"/>
    </source>
</evidence>
<feature type="domain" description="HTH lysR-type" evidence="5">
    <location>
        <begin position="1"/>
        <end position="58"/>
    </location>
</feature>
<evidence type="ECO:0000256" key="3">
    <source>
        <dbReference type="ARBA" id="ARBA00023125"/>
    </source>
</evidence>
<dbReference type="SUPFAM" id="SSF53850">
    <property type="entry name" value="Periplasmic binding protein-like II"/>
    <property type="match status" value="1"/>
</dbReference>
<dbReference type="GO" id="GO:0003700">
    <property type="term" value="F:DNA-binding transcription factor activity"/>
    <property type="evidence" value="ECO:0007669"/>
    <property type="project" value="InterPro"/>
</dbReference>
<protein>
    <submittedName>
        <fullName evidence="6">LysR family transcriptional regulator</fullName>
    </submittedName>
</protein>
<accession>A0A6C1B2R7</accession>
<dbReference type="InterPro" id="IPR000847">
    <property type="entry name" value="LysR_HTH_N"/>
</dbReference>
<evidence type="ECO:0000259" key="5">
    <source>
        <dbReference type="PROSITE" id="PS50931"/>
    </source>
</evidence>
<dbReference type="SUPFAM" id="SSF46785">
    <property type="entry name" value="Winged helix' DNA-binding domain"/>
    <property type="match status" value="1"/>
</dbReference>
<dbReference type="InterPro" id="IPR005119">
    <property type="entry name" value="LysR_subst-bd"/>
</dbReference>
<organism evidence="6 7">
    <name type="scientific">Nitrogeniibacter mangrovi</name>
    <dbReference type="NCBI Taxonomy" id="2016596"/>
    <lineage>
        <taxon>Bacteria</taxon>
        <taxon>Pseudomonadati</taxon>
        <taxon>Pseudomonadota</taxon>
        <taxon>Betaproteobacteria</taxon>
        <taxon>Rhodocyclales</taxon>
        <taxon>Zoogloeaceae</taxon>
        <taxon>Nitrogeniibacter</taxon>
    </lineage>
</organism>
<dbReference type="Pfam" id="PF03466">
    <property type="entry name" value="LysR_substrate"/>
    <property type="match status" value="1"/>
</dbReference>
<dbReference type="FunFam" id="1.10.10.10:FF:000001">
    <property type="entry name" value="LysR family transcriptional regulator"/>
    <property type="match status" value="1"/>
</dbReference>
<gene>
    <name evidence="6" type="ORF">G3580_08470</name>
</gene>
<dbReference type="InterPro" id="IPR036388">
    <property type="entry name" value="WH-like_DNA-bd_sf"/>
</dbReference>
<dbReference type="Gene3D" id="1.10.10.10">
    <property type="entry name" value="Winged helix-like DNA-binding domain superfamily/Winged helix DNA-binding domain"/>
    <property type="match status" value="1"/>
</dbReference>
<proteinExistence type="inferred from homology"/>
<name>A0A6C1B2R7_9RHOO</name>
<dbReference type="PROSITE" id="PS50931">
    <property type="entry name" value="HTH_LYSR"/>
    <property type="match status" value="1"/>
</dbReference>
<evidence type="ECO:0000313" key="6">
    <source>
        <dbReference type="EMBL" id="QID17673.1"/>
    </source>
</evidence>
<dbReference type="AlphaFoldDB" id="A0A6C1B2R7"/>
<keyword evidence="3" id="KW-0238">DNA-binding</keyword>
<dbReference type="InterPro" id="IPR036390">
    <property type="entry name" value="WH_DNA-bd_sf"/>
</dbReference>
<dbReference type="GO" id="GO:0003677">
    <property type="term" value="F:DNA binding"/>
    <property type="evidence" value="ECO:0007669"/>
    <property type="project" value="UniProtKB-KW"/>
</dbReference>
<dbReference type="PANTHER" id="PTHR30579:SF8">
    <property type="entry name" value="HTH-TYPE TRANSCRIPTIONAL REGULATOR HDFR"/>
    <property type="match status" value="1"/>
</dbReference>
<dbReference type="Pfam" id="PF00126">
    <property type="entry name" value="HTH_1"/>
    <property type="match status" value="1"/>
</dbReference>
<dbReference type="EMBL" id="CP048836">
    <property type="protein sequence ID" value="QID17673.1"/>
    <property type="molecule type" value="Genomic_DNA"/>
</dbReference>
<dbReference type="KEGG" id="azq:G3580_08470"/>
<comment type="similarity">
    <text evidence="1">Belongs to the LysR transcriptional regulatory family.</text>
</comment>
<dbReference type="Proteomes" id="UP000501991">
    <property type="component" value="Chromosome"/>
</dbReference>